<evidence type="ECO:0000313" key="4">
    <source>
        <dbReference type="Proteomes" id="UP000037267"/>
    </source>
</evidence>
<dbReference type="InterPro" id="IPR041985">
    <property type="entry name" value="Ribosomal_eL14_KOW"/>
</dbReference>
<dbReference type="Proteomes" id="UP000037267">
    <property type="component" value="Unassembled WGS sequence"/>
</dbReference>
<dbReference type="GO" id="GO:0005840">
    <property type="term" value="C:ribosome"/>
    <property type="evidence" value="ECO:0007669"/>
    <property type="project" value="UniProtKB-KW"/>
</dbReference>
<dbReference type="EMBL" id="LGSS01000010">
    <property type="protein sequence ID" value="KNF08042.1"/>
    <property type="molecule type" value="Genomic_DNA"/>
</dbReference>
<dbReference type="OrthoDB" id="1683515at2"/>
<dbReference type="PATRIC" id="fig|1503.3.peg.97"/>
<dbReference type="RefSeq" id="WP_050355689.1">
    <property type="nucleotide sequence ID" value="NZ_LGSS01000010.1"/>
</dbReference>
<comment type="caution">
    <text evidence="3">The sequence shown here is derived from an EMBL/GenBank/DDBJ whole genome shotgun (WGS) entry which is preliminary data.</text>
</comment>
<accession>A0A0L0W9C8</accession>
<dbReference type="InterPro" id="IPR014722">
    <property type="entry name" value="Rib_uL2_dom2"/>
</dbReference>
<dbReference type="GO" id="GO:1990904">
    <property type="term" value="C:ribonucleoprotein complex"/>
    <property type="evidence" value="ECO:0007669"/>
    <property type="project" value="UniProtKB-KW"/>
</dbReference>
<keyword evidence="2" id="KW-0687">Ribonucleoprotein</keyword>
<gene>
    <name evidence="3" type="ORF">CLPU_10c00970</name>
</gene>
<proteinExistence type="predicted"/>
<sequence>METTNDINIGQVVRSKAGRDKGKVFIINSIIDEQYVSIVDGKYRKLSNPKKKKIRHLVIYNSILKDFKDKLENNEKINNAYVRKILEPFNKEI</sequence>
<keyword evidence="1 3" id="KW-0689">Ribosomal protein</keyword>
<dbReference type="Gene3D" id="2.30.30.30">
    <property type="match status" value="1"/>
</dbReference>
<keyword evidence="4" id="KW-1185">Reference proteome</keyword>
<evidence type="ECO:0000256" key="1">
    <source>
        <dbReference type="ARBA" id="ARBA00022980"/>
    </source>
</evidence>
<name>A0A0L0W9C8_GOTPU</name>
<evidence type="ECO:0000313" key="3">
    <source>
        <dbReference type="EMBL" id="KNF08042.1"/>
    </source>
</evidence>
<dbReference type="SUPFAM" id="SSF50104">
    <property type="entry name" value="Translation proteins SH3-like domain"/>
    <property type="match status" value="1"/>
</dbReference>
<dbReference type="CDD" id="cd06088">
    <property type="entry name" value="KOW_RPL14"/>
    <property type="match status" value="1"/>
</dbReference>
<dbReference type="AlphaFoldDB" id="A0A0L0W9C8"/>
<protein>
    <submittedName>
        <fullName evidence="3">LSU ribosomal protein L14E</fullName>
    </submittedName>
</protein>
<evidence type="ECO:0000256" key="2">
    <source>
        <dbReference type="ARBA" id="ARBA00023274"/>
    </source>
</evidence>
<dbReference type="STRING" id="1503.CLPU_10c00970"/>
<organism evidence="3 4">
    <name type="scientific">Gottschalkia purinilytica</name>
    <name type="common">Clostridium purinilyticum</name>
    <dbReference type="NCBI Taxonomy" id="1503"/>
    <lineage>
        <taxon>Bacteria</taxon>
        <taxon>Bacillati</taxon>
        <taxon>Bacillota</taxon>
        <taxon>Tissierellia</taxon>
        <taxon>Tissierellales</taxon>
        <taxon>Gottschalkiaceae</taxon>
        <taxon>Gottschalkia</taxon>
    </lineage>
</organism>
<dbReference type="InterPro" id="IPR008991">
    <property type="entry name" value="Translation_prot_SH3-like_sf"/>
</dbReference>
<reference evidence="4" key="1">
    <citation type="submission" date="2015-07" db="EMBL/GenBank/DDBJ databases">
        <title>Draft genome sequence of the purine-degrading Gottschalkia purinilyticum DSM 1384 (formerly Clostridium purinilyticum).</title>
        <authorList>
            <person name="Poehlein A."/>
            <person name="Schiel-Bengelsdorf B."/>
            <person name="Bengelsdorf F.R."/>
            <person name="Daniel R."/>
            <person name="Duerre P."/>
        </authorList>
    </citation>
    <scope>NUCLEOTIDE SEQUENCE [LARGE SCALE GENOMIC DNA]</scope>
    <source>
        <strain evidence="4">DSM 1384</strain>
    </source>
</reference>